<dbReference type="SUPFAM" id="SSF56935">
    <property type="entry name" value="Porins"/>
    <property type="match status" value="1"/>
</dbReference>
<reference evidence="10 11" key="1">
    <citation type="journal article" date="2021" name="Int. J. Syst. Evol. Microbiol.">
        <title>Steroidobacter gossypii sp. nov., isolated from soil of cotton cropping field.</title>
        <authorList>
            <person name="Huang R."/>
            <person name="Yang S."/>
            <person name="Zhen C."/>
            <person name="Liu W."/>
        </authorList>
    </citation>
    <scope>NUCLEOTIDE SEQUENCE [LARGE SCALE GENOMIC DNA]</scope>
    <source>
        <strain evidence="10 11">S1-65</strain>
    </source>
</reference>
<evidence type="ECO:0000256" key="2">
    <source>
        <dbReference type="ARBA" id="ARBA00022448"/>
    </source>
</evidence>
<keyword evidence="7" id="KW-0998">Cell outer membrane</keyword>
<keyword evidence="5" id="KW-0798">TonB box</keyword>
<gene>
    <name evidence="10" type="ORF">JM946_09340</name>
</gene>
<proteinExistence type="predicted"/>
<dbReference type="InterPro" id="IPR036942">
    <property type="entry name" value="Beta-barrel_TonB_sf"/>
</dbReference>
<accession>A0ABS1WVG2</accession>
<organism evidence="10 11">
    <name type="scientific">Steroidobacter gossypii</name>
    <dbReference type="NCBI Taxonomy" id="2805490"/>
    <lineage>
        <taxon>Bacteria</taxon>
        <taxon>Pseudomonadati</taxon>
        <taxon>Pseudomonadota</taxon>
        <taxon>Gammaproteobacteria</taxon>
        <taxon>Steroidobacterales</taxon>
        <taxon>Steroidobacteraceae</taxon>
        <taxon>Steroidobacter</taxon>
    </lineage>
</organism>
<evidence type="ECO:0000313" key="10">
    <source>
        <dbReference type="EMBL" id="MBM0104953.1"/>
    </source>
</evidence>
<name>A0ABS1WVG2_9GAMM</name>
<evidence type="ECO:0000256" key="6">
    <source>
        <dbReference type="ARBA" id="ARBA00023136"/>
    </source>
</evidence>
<evidence type="ECO:0000256" key="3">
    <source>
        <dbReference type="ARBA" id="ARBA00022452"/>
    </source>
</evidence>
<keyword evidence="4" id="KW-0812">Transmembrane</keyword>
<feature type="signal peptide" evidence="8">
    <location>
        <begin position="1"/>
        <end position="20"/>
    </location>
</feature>
<keyword evidence="10" id="KW-0675">Receptor</keyword>
<keyword evidence="2" id="KW-0813">Transport</keyword>
<feature type="chain" id="PRO_5047367791" evidence="8">
    <location>
        <begin position="21"/>
        <end position="639"/>
    </location>
</feature>
<evidence type="ECO:0000256" key="7">
    <source>
        <dbReference type="ARBA" id="ARBA00023237"/>
    </source>
</evidence>
<dbReference type="InterPro" id="IPR039426">
    <property type="entry name" value="TonB-dep_rcpt-like"/>
</dbReference>
<dbReference type="Pfam" id="PF00593">
    <property type="entry name" value="TonB_dep_Rec_b-barrel"/>
    <property type="match status" value="1"/>
</dbReference>
<evidence type="ECO:0000256" key="5">
    <source>
        <dbReference type="ARBA" id="ARBA00023077"/>
    </source>
</evidence>
<dbReference type="PANTHER" id="PTHR32552">
    <property type="entry name" value="FERRICHROME IRON RECEPTOR-RELATED"/>
    <property type="match status" value="1"/>
</dbReference>
<dbReference type="InterPro" id="IPR000531">
    <property type="entry name" value="Beta-barrel_TonB"/>
</dbReference>
<evidence type="ECO:0000256" key="1">
    <source>
        <dbReference type="ARBA" id="ARBA00004571"/>
    </source>
</evidence>
<evidence type="ECO:0000256" key="4">
    <source>
        <dbReference type="ARBA" id="ARBA00022692"/>
    </source>
</evidence>
<keyword evidence="3" id="KW-1134">Transmembrane beta strand</keyword>
<protein>
    <submittedName>
        <fullName evidence="10">TonB-dependent receptor</fullName>
    </submittedName>
</protein>
<dbReference type="EMBL" id="JAEVLS010000002">
    <property type="protein sequence ID" value="MBM0104953.1"/>
    <property type="molecule type" value="Genomic_DNA"/>
</dbReference>
<evidence type="ECO:0000313" key="11">
    <source>
        <dbReference type="Proteomes" id="UP000661077"/>
    </source>
</evidence>
<feature type="domain" description="TonB-dependent receptor-like beta-barrel" evidence="9">
    <location>
        <begin position="210"/>
        <end position="609"/>
    </location>
</feature>
<comment type="subcellular location">
    <subcellularLocation>
        <location evidence="1">Cell outer membrane</location>
        <topology evidence="1">Multi-pass membrane protein</topology>
    </subcellularLocation>
</comment>
<sequence length="639" mass="70231">MKGRAFLYAATMLLPQLVFAQRADDNAVTAAEDAFGATLGDESIGLYSTSRVRGFSPVAAGNVRLEGLYFDRQAWLPTRLVEGSTIHVGIAAQGYPFPAPTGIVDYRLHKVDDANVVSVAAGFDPYAAPSIEVDAKIPLIPERFGIAGGVSYAHEEYYDGADAYYLRAAFIPRWQVTDNFEVIPFWGLTRGRDEEVAPTIVTSGSFAPPEIERRRYFGQSWAQNESDSTTYGVLSKARIGASWAIAAGVFRSVQEDLKSFADIYAGTQRGGLTNERLIADPEQRYASTSGEIRASRSFVAGPRLHTIHMSVRARELENAYGGSTVLDLGPRMLGERVPVDRPSSFTFRERTRDFVDQTTLGLGYELRWRGVGEASVGVQRAEYEKRIQQPGLPEVGTEDDPWLVSATLAAHASSRLAFYAGYTRGLEETGIAPDTAANRNAALPAIRTQQTDGGARWTLTQDLKLVAGLFEVKKPYFNTNESNIFTTLGEVRHRGLEVSLNGKPHPDWSLVAGAVLMEPRVTGQPVREGRIGRKPVGQTERLLRLNLEYRPPAFRALSVDLAVANYGERVASNDGLAVLPDYTVLDIGARYRMQFGGRPATLRLWVGNVTDQFFWDVTASNSFSLSDGRRYSATLFVDI</sequence>
<evidence type="ECO:0000259" key="9">
    <source>
        <dbReference type="Pfam" id="PF00593"/>
    </source>
</evidence>
<keyword evidence="11" id="KW-1185">Reference proteome</keyword>
<keyword evidence="6" id="KW-0472">Membrane</keyword>
<evidence type="ECO:0000256" key="8">
    <source>
        <dbReference type="SAM" id="SignalP"/>
    </source>
</evidence>
<dbReference type="Proteomes" id="UP000661077">
    <property type="component" value="Unassembled WGS sequence"/>
</dbReference>
<dbReference type="PANTHER" id="PTHR32552:SF82">
    <property type="entry name" value="FCUA PROTEIN"/>
    <property type="match status" value="1"/>
</dbReference>
<comment type="caution">
    <text evidence="10">The sequence shown here is derived from an EMBL/GenBank/DDBJ whole genome shotgun (WGS) entry which is preliminary data.</text>
</comment>
<dbReference type="Gene3D" id="2.40.170.20">
    <property type="entry name" value="TonB-dependent receptor, beta-barrel domain"/>
    <property type="match status" value="1"/>
</dbReference>
<keyword evidence="8" id="KW-0732">Signal</keyword>